<sequence length="31" mass="3509">MVAVPSGFWCSSALQYVFLIIDRLKTLILSH</sequence>
<proteinExistence type="predicted"/>
<dbReference type="EMBL" id="GBXM01006177">
    <property type="protein sequence ID" value="JAI02401.1"/>
    <property type="molecule type" value="Transcribed_RNA"/>
</dbReference>
<dbReference type="AlphaFoldDB" id="A0A0E9XKP2"/>
<reference evidence="1" key="2">
    <citation type="journal article" date="2015" name="Fish Shellfish Immunol.">
        <title>Early steps in the European eel (Anguilla anguilla)-Vibrio vulnificus interaction in the gills: Role of the RtxA13 toxin.</title>
        <authorList>
            <person name="Callol A."/>
            <person name="Pajuelo D."/>
            <person name="Ebbesson L."/>
            <person name="Teles M."/>
            <person name="MacKenzie S."/>
            <person name="Amaro C."/>
        </authorList>
    </citation>
    <scope>NUCLEOTIDE SEQUENCE</scope>
</reference>
<reference evidence="1" key="1">
    <citation type="submission" date="2014-11" db="EMBL/GenBank/DDBJ databases">
        <authorList>
            <person name="Amaro Gonzalez C."/>
        </authorList>
    </citation>
    <scope>NUCLEOTIDE SEQUENCE</scope>
</reference>
<protein>
    <submittedName>
        <fullName evidence="1">Uncharacterized protein</fullName>
    </submittedName>
</protein>
<evidence type="ECO:0000313" key="1">
    <source>
        <dbReference type="EMBL" id="JAI02401.1"/>
    </source>
</evidence>
<accession>A0A0E9XKP2</accession>
<organism evidence="1">
    <name type="scientific">Anguilla anguilla</name>
    <name type="common">European freshwater eel</name>
    <name type="synonym">Muraena anguilla</name>
    <dbReference type="NCBI Taxonomy" id="7936"/>
    <lineage>
        <taxon>Eukaryota</taxon>
        <taxon>Metazoa</taxon>
        <taxon>Chordata</taxon>
        <taxon>Craniata</taxon>
        <taxon>Vertebrata</taxon>
        <taxon>Euteleostomi</taxon>
        <taxon>Actinopterygii</taxon>
        <taxon>Neopterygii</taxon>
        <taxon>Teleostei</taxon>
        <taxon>Anguilliformes</taxon>
        <taxon>Anguillidae</taxon>
        <taxon>Anguilla</taxon>
    </lineage>
</organism>
<name>A0A0E9XKP2_ANGAN</name>